<feature type="transmembrane region" description="Helical" evidence="8">
    <location>
        <begin position="532"/>
        <end position="553"/>
    </location>
</feature>
<dbReference type="PANTHER" id="PTHR43867:SF2">
    <property type="entry name" value="CELLULOSE SYNTHASE CATALYTIC SUBUNIT A [UDP-FORMING]"/>
    <property type="match status" value="1"/>
</dbReference>
<sequence>MSFQRPPAAQAALPPEVAFLLAQGVDGRLLARAAAEAAAAGTDAATALLNGGLMAEATYYRALARALDAPYLDGPIAFGLGLTFPGSLVTGLAPLALGSVAPCVLAPRGRAIADLLDGAHRIARPAITSPTHLREAVFAAIPGQVADHAANDLRRRMPERATAREPAVWWLMLLVLALAAGLCLCAALPAPLVRAAALAAQCLFLGMTTLRLAALAIPAPVAMADGAVAPLADADLPVYTVLVPLHREAAVVPQLIRALAALDYPPAKLDITLLIERDDAETAAALARIPLPARFAVITVPPGAPRTKPRALNVALPLARGALLTVYDAEDAPDPGQLRLAAALFARLPDSTACLQGRLVIDNAGDSRIARAFALEYAGLFDVLNPALARCGLPVPLGGTSMHLRTGVLRALGGWDAFNVTEDADLGLRLALAGYTVGDLPSTTLEEAPARFAPWLAQRTRWLKGLIQTSLTHGRRPLANAHSLGGLEALCAVALVPGTVASALAYPVCLALAVWSLLIQDVPAASAFLDNLVTGLSITLFGTGLAALVLPALLGCARRGWGDLAQSVLWMPAYYLMVSLAAWLALVELIRAPDRWNKTRHGLARTSRSGRLRRPGRPATPWTGHRAPAGGRMRFPLTWVNSDIRRSP</sequence>
<gene>
    <name evidence="10" type="ORF">MMSR116_01115</name>
</gene>
<evidence type="ECO:0000256" key="3">
    <source>
        <dbReference type="ARBA" id="ARBA00022679"/>
    </source>
</evidence>
<feature type="domain" description="Glycosyltransferase 2-like" evidence="9">
    <location>
        <begin position="325"/>
        <end position="516"/>
    </location>
</feature>
<accession>A0A6B9F9K8</accession>
<evidence type="ECO:0000313" key="11">
    <source>
        <dbReference type="Proteomes" id="UP000012488"/>
    </source>
</evidence>
<dbReference type="KEGG" id="mmes:MMSR116_01115"/>
<organism evidence="10 11">
    <name type="scientific">Methylobacterium mesophilicum SR1.6/6</name>
    <dbReference type="NCBI Taxonomy" id="908290"/>
    <lineage>
        <taxon>Bacteria</taxon>
        <taxon>Pseudomonadati</taxon>
        <taxon>Pseudomonadota</taxon>
        <taxon>Alphaproteobacteria</taxon>
        <taxon>Hyphomicrobiales</taxon>
        <taxon>Methylobacteriaceae</taxon>
        <taxon>Methylobacterium</taxon>
    </lineage>
</organism>
<dbReference type="GO" id="GO:0016020">
    <property type="term" value="C:membrane"/>
    <property type="evidence" value="ECO:0007669"/>
    <property type="project" value="UniProtKB-SubCell"/>
</dbReference>
<protein>
    <submittedName>
        <fullName evidence="10">Glycosyltransferase</fullName>
    </submittedName>
</protein>
<feature type="transmembrane region" description="Helical" evidence="8">
    <location>
        <begin position="573"/>
        <end position="590"/>
    </location>
</feature>
<dbReference type="PANTHER" id="PTHR43867">
    <property type="entry name" value="CELLULOSE SYNTHASE CATALYTIC SUBUNIT A [UDP-FORMING]"/>
    <property type="match status" value="1"/>
</dbReference>
<dbReference type="AlphaFoldDB" id="A0A6B9F9K8"/>
<evidence type="ECO:0000256" key="8">
    <source>
        <dbReference type="SAM" id="Phobius"/>
    </source>
</evidence>
<reference evidence="10 11" key="2">
    <citation type="journal article" date="2013" name="Genome Announc.">
        <title>Draft Genome Sequence of Methylobacterium mesophilicum Strain SR1.6/6, Isolated from Citrus sinensis.</title>
        <authorList>
            <person name="Marinho Almeida D."/>
            <person name="Dini-Andreote F."/>
            <person name="Camargo Neves A.A."/>
            <person name="Juca Ramos R.T."/>
            <person name="Andreote F.D."/>
            <person name="Carneiro A.R."/>
            <person name="Oliveira de Souza Lima A."/>
            <person name="Caracciolo Gomes de Sa P.H."/>
            <person name="Ribeiro Barbosa M.S."/>
            <person name="Araujo W.L."/>
            <person name="Silva A."/>
        </authorList>
    </citation>
    <scope>NUCLEOTIDE SEQUENCE [LARGE SCALE GENOMIC DNA]</scope>
    <source>
        <strain evidence="10 11">SR1.6/6</strain>
    </source>
</reference>
<keyword evidence="3 10" id="KW-0808">Transferase</keyword>
<dbReference type="Gene3D" id="3.90.550.10">
    <property type="entry name" value="Spore Coat Polysaccharide Biosynthesis Protein SpsA, Chain A"/>
    <property type="match status" value="1"/>
</dbReference>
<evidence type="ECO:0000313" key="10">
    <source>
        <dbReference type="EMBL" id="QGY00663.1"/>
    </source>
</evidence>
<evidence type="ECO:0000256" key="2">
    <source>
        <dbReference type="ARBA" id="ARBA00022676"/>
    </source>
</evidence>
<keyword evidence="4 8" id="KW-0812">Transmembrane</keyword>
<comment type="subcellular location">
    <subcellularLocation>
        <location evidence="1">Membrane</location>
        <topology evidence="1">Multi-pass membrane protein</topology>
    </subcellularLocation>
</comment>
<dbReference type="InterPro" id="IPR029044">
    <property type="entry name" value="Nucleotide-diphossugar_trans"/>
</dbReference>
<dbReference type="RefSeq" id="WP_010686804.1">
    <property type="nucleotide sequence ID" value="NZ_CP043538.1"/>
</dbReference>
<feature type="compositionally biased region" description="Basic residues" evidence="7">
    <location>
        <begin position="602"/>
        <end position="616"/>
    </location>
</feature>
<keyword evidence="5 8" id="KW-1133">Transmembrane helix</keyword>
<feature type="transmembrane region" description="Helical" evidence="8">
    <location>
        <begin position="503"/>
        <end position="520"/>
    </location>
</feature>
<evidence type="ECO:0000256" key="6">
    <source>
        <dbReference type="ARBA" id="ARBA00023136"/>
    </source>
</evidence>
<dbReference type="Proteomes" id="UP000012488">
    <property type="component" value="Chromosome"/>
</dbReference>
<proteinExistence type="predicted"/>
<feature type="transmembrane region" description="Helical" evidence="8">
    <location>
        <begin position="195"/>
        <end position="214"/>
    </location>
</feature>
<evidence type="ECO:0000256" key="7">
    <source>
        <dbReference type="SAM" id="MobiDB-lite"/>
    </source>
</evidence>
<evidence type="ECO:0000256" key="4">
    <source>
        <dbReference type="ARBA" id="ARBA00022692"/>
    </source>
</evidence>
<dbReference type="EMBL" id="CP043538">
    <property type="protein sequence ID" value="QGY00663.1"/>
    <property type="molecule type" value="Genomic_DNA"/>
</dbReference>
<dbReference type="InterPro" id="IPR050321">
    <property type="entry name" value="Glycosyltr_2/OpgH_subfam"/>
</dbReference>
<feature type="region of interest" description="Disordered" evidence="7">
    <location>
        <begin position="602"/>
        <end position="625"/>
    </location>
</feature>
<keyword evidence="6 8" id="KW-0472">Membrane</keyword>
<dbReference type="SUPFAM" id="SSF53448">
    <property type="entry name" value="Nucleotide-diphospho-sugar transferases"/>
    <property type="match status" value="1"/>
</dbReference>
<evidence type="ECO:0000256" key="1">
    <source>
        <dbReference type="ARBA" id="ARBA00004141"/>
    </source>
</evidence>
<feature type="transmembrane region" description="Helical" evidence="8">
    <location>
        <begin position="167"/>
        <end position="189"/>
    </location>
</feature>
<dbReference type="InterPro" id="IPR001173">
    <property type="entry name" value="Glyco_trans_2-like"/>
</dbReference>
<dbReference type="Pfam" id="PF13632">
    <property type="entry name" value="Glyco_trans_2_3"/>
    <property type="match status" value="1"/>
</dbReference>
<evidence type="ECO:0000256" key="5">
    <source>
        <dbReference type="ARBA" id="ARBA00022989"/>
    </source>
</evidence>
<evidence type="ECO:0000259" key="9">
    <source>
        <dbReference type="Pfam" id="PF13632"/>
    </source>
</evidence>
<reference evidence="10 11" key="1">
    <citation type="journal article" date="2012" name="Genet. Mol. Biol.">
        <title>Analysis of 16S rRNA and mxaF genes revealing insights into Methylobacterium niche-specific plant association.</title>
        <authorList>
            <person name="Dourado M.N."/>
            <person name="Andreote F.D."/>
            <person name="Dini-Andreote F."/>
            <person name="Conti R."/>
            <person name="Araujo J.M."/>
            <person name="Araujo W.L."/>
        </authorList>
    </citation>
    <scope>NUCLEOTIDE SEQUENCE [LARGE SCALE GENOMIC DNA]</scope>
    <source>
        <strain evidence="10 11">SR1.6/6</strain>
    </source>
</reference>
<name>A0A6B9F9K8_9HYPH</name>
<dbReference type="GO" id="GO:0016757">
    <property type="term" value="F:glycosyltransferase activity"/>
    <property type="evidence" value="ECO:0007669"/>
    <property type="project" value="UniProtKB-KW"/>
</dbReference>
<dbReference type="OrthoDB" id="7431422at2"/>
<keyword evidence="2" id="KW-0328">Glycosyltransferase</keyword>